<dbReference type="InterPro" id="IPR002078">
    <property type="entry name" value="Sigma_54_int"/>
</dbReference>
<dbReference type="Gene3D" id="1.10.10.60">
    <property type="entry name" value="Homeodomain-like"/>
    <property type="match status" value="1"/>
</dbReference>
<name>A0ABU1MQU2_9SPHN</name>
<dbReference type="InterPro" id="IPR011006">
    <property type="entry name" value="CheY-like_superfamily"/>
</dbReference>
<dbReference type="Pfam" id="PF00072">
    <property type="entry name" value="Response_reg"/>
    <property type="match status" value="1"/>
</dbReference>
<dbReference type="InterPro" id="IPR027417">
    <property type="entry name" value="P-loop_NTPase"/>
</dbReference>
<dbReference type="Gene3D" id="3.40.50.2300">
    <property type="match status" value="1"/>
</dbReference>
<keyword evidence="3" id="KW-0902">Two-component regulatory system</keyword>
<dbReference type="Gene3D" id="3.40.50.300">
    <property type="entry name" value="P-loop containing nucleotide triphosphate hydrolases"/>
    <property type="match status" value="1"/>
</dbReference>
<comment type="caution">
    <text evidence="9">The sequence shown here is derived from an EMBL/GenBank/DDBJ whole genome shotgun (WGS) entry which is preliminary data.</text>
</comment>
<evidence type="ECO:0000313" key="9">
    <source>
        <dbReference type="EMBL" id="MDR6512227.1"/>
    </source>
</evidence>
<reference evidence="9 10" key="1">
    <citation type="submission" date="2023-07" db="EMBL/GenBank/DDBJ databases">
        <title>Sorghum-associated microbial communities from plants grown in Nebraska, USA.</title>
        <authorList>
            <person name="Schachtman D."/>
        </authorList>
    </citation>
    <scope>NUCLEOTIDE SEQUENCE [LARGE SCALE GENOMIC DNA]</scope>
    <source>
        <strain evidence="9 10">DS1027</strain>
    </source>
</reference>
<dbReference type="Pfam" id="PF25601">
    <property type="entry name" value="AAA_lid_14"/>
    <property type="match status" value="1"/>
</dbReference>
<evidence type="ECO:0000259" key="7">
    <source>
        <dbReference type="PROSITE" id="PS50045"/>
    </source>
</evidence>
<keyword evidence="6" id="KW-0597">Phosphoprotein</keyword>
<dbReference type="RefSeq" id="WP_309805873.1">
    <property type="nucleotide sequence ID" value="NZ_JAVDRD010000008.1"/>
</dbReference>
<keyword evidence="5" id="KW-0804">Transcription</keyword>
<dbReference type="PROSITE" id="PS50110">
    <property type="entry name" value="RESPONSE_REGULATORY"/>
    <property type="match status" value="1"/>
</dbReference>
<dbReference type="InterPro" id="IPR025662">
    <property type="entry name" value="Sigma_54_int_dom_ATP-bd_1"/>
</dbReference>
<feature type="domain" description="Response regulatory" evidence="8">
    <location>
        <begin position="7"/>
        <end position="121"/>
    </location>
</feature>
<dbReference type="Proteomes" id="UP001184150">
    <property type="component" value="Unassembled WGS sequence"/>
</dbReference>
<dbReference type="SUPFAM" id="SSF52540">
    <property type="entry name" value="P-loop containing nucleoside triphosphate hydrolases"/>
    <property type="match status" value="1"/>
</dbReference>
<proteinExistence type="predicted"/>
<keyword evidence="10" id="KW-1185">Reference proteome</keyword>
<evidence type="ECO:0000256" key="4">
    <source>
        <dbReference type="ARBA" id="ARBA00023015"/>
    </source>
</evidence>
<protein>
    <submittedName>
        <fullName evidence="9">Two-component system C4-dicarboxylate transport response regulator DctD</fullName>
    </submittedName>
</protein>
<evidence type="ECO:0000256" key="5">
    <source>
        <dbReference type="ARBA" id="ARBA00023163"/>
    </source>
</evidence>
<dbReference type="Pfam" id="PF02954">
    <property type="entry name" value="HTH_8"/>
    <property type="match status" value="1"/>
</dbReference>
<dbReference type="InterPro" id="IPR001789">
    <property type="entry name" value="Sig_transdc_resp-reg_receiver"/>
</dbReference>
<dbReference type="CDD" id="cd00009">
    <property type="entry name" value="AAA"/>
    <property type="match status" value="1"/>
</dbReference>
<accession>A0ABU1MQU2</accession>
<evidence type="ECO:0000259" key="8">
    <source>
        <dbReference type="PROSITE" id="PS50110"/>
    </source>
</evidence>
<dbReference type="Gene3D" id="1.10.8.60">
    <property type="match status" value="1"/>
</dbReference>
<keyword evidence="4" id="KW-0805">Transcription regulation</keyword>
<evidence type="ECO:0000256" key="6">
    <source>
        <dbReference type="PROSITE-ProRule" id="PRU00169"/>
    </source>
</evidence>
<dbReference type="InterPro" id="IPR002197">
    <property type="entry name" value="HTH_Fis"/>
</dbReference>
<dbReference type="PANTHER" id="PTHR32071:SF57">
    <property type="entry name" value="C4-DICARBOXYLATE TRANSPORT TRANSCRIPTIONAL REGULATORY PROTEIN DCTD"/>
    <property type="match status" value="1"/>
</dbReference>
<dbReference type="EMBL" id="JAVDRD010000008">
    <property type="protein sequence ID" value="MDR6512227.1"/>
    <property type="molecule type" value="Genomic_DNA"/>
</dbReference>
<dbReference type="SMART" id="SM00448">
    <property type="entry name" value="REC"/>
    <property type="match status" value="1"/>
</dbReference>
<dbReference type="PROSITE" id="PS00675">
    <property type="entry name" value="SIGMA54_INTERACT_1"/>
    <property type="match status" value="1"/>
</dbReference>
<dbReference type="Pfam" id="PF00158">
    <property type="entry name" value="Sigma54_activat"/>
    <property type="match status" value="1"/>
</dbReference>
<evidence type="ECO:0000256" key="1">
    <source>
        <dbReference type="ARBA" id="ARBA00022741"/>
    </source>
</evidence>
<organism evidence="9 10">
    <name type="scientific">Novosphingobium capsulatum</name>
    <dbReference type="NCBI Taxonomy" id="13688"/>
    <lineage>
        <taxon>Bacteria</taxon>
        <taxon>Pseudomonadati</taxon>
        <taxon>Pseudomonadota</taxon>
        <taxon>Alphaproteobacteria</taxon>
        <taxon>Sphingomonadales</taxon>
        <taxon>Sphingomonadaceae</taxon>
        <taxon>Novosphingobium</taxon>
    </lineage>
</organism>
<dbReference type="PANTHER" id="PTHR32071">
    <property type="entry name" value="TRANSCRIPTIONAL REGULATORY PROTEIN"/>
    <property type="match status" value="1"/>
</dbReference>
<dbReference type="InterPro" id="IPR009057">
    <property type="entry name" value="Homeodomain-like_sf"/>
</dbReference>
<dbReference type="InterPro" id="IPR058031">
    <property type="entry name" value="AAA_lid_NorR"/>
</dbReference>
<evidence type="ECO:0000256" key="3">
    <source>
        <dbReference type="ARBA" id="ARBA00023012"/>
    </source>
</evidence>
<dbReference type="SUPFAM" id="SSF46689">
    <property type="entry name" value="Homeodomain-like"/>
    <property type="match status" value="1"/>
</dbReference>
<evidence type="ECO:0000313" key="10">
    <source>
        <dbReference type="Proteomes" id="UP001184150"/>
    </source>
</evidence>
<dbReference type="PROSITE" id="PS50045">
    <property type="entry name" value="SIGMA54_INTERACT_4"/>
    <property type="match status" value="1"/>
</dbReference>
<sequence length="434" mass="45920">MAEPARLIALVEDDEDLRASTAQLLRLADFTVEAFADAPAALAAVGAAWPGLVISDVRMPGLSGIDLFRALHARDAELPVILITGHGDVGMAVDALKAGVWDFLTKPFAAEALIAAAERAAHARALALENRRLQALAQDSGGSALIGASPAIRRLRDMIPTLADADLDLLIEGETGTGKELLARLIHQGGKRRRHRLATINCAGLAPALEDEILSLSGGASLVHASYGTVLLDDIDGASSRFHNLLVPVLEERALAVPGKAPVPLDLRVIATAGAGGQGSEAAAPLPPALLHRIAGMRIAIPPLRARREDIPLLFAHFAQEAAARARLPVPRLVPAVQDRLDHHTWPGNAHELARFAQQFVLGLVTPDSSDNAAPAPQPLADRVDAFEREAIIAAVRAAQGRIATAIATLGLPRKTFYYKINKLGIDLQALRQE</sequence>
<feature type="modified residue" description="4-aspartylphosphate" evidence="6">
    <location>
        <position position="56"/>
    </location>
</feature>
<keyword evidence="1" id="KW-0547">Nucleotide-binding</keyword>
<keyword evidence="2" id="KW-0067">ATP-binding</keyword>
<dbReference type="SUPFAM" id="SSF52172">
    <property type="entry name" value="CheY-like"/>
    <property type="match status" value="1"/>
</dbReference>
<evidence type="ECO:0000256" key="2">
    <source>
        <dbReference type="ARBA" id="ARBA00022840"/>
    </source>
</evidence>
<gene>
    <name evidence="9" type="ORF">J2792_003110</name>
</gene>
<feature type="domain" description="Sigma-54 factor interaction" evidence="7">
    <location>
        <begin position="145"/>
        <end position="362"/>
    </location>
</feature>